<keyword evidence="3 5" id="KW-0221">Differentiation</keyword>
<protein>
    <recommendedName>
        <fullName evidence="5">FRIGIDA-like protein</fullName>
    </recommendedName>
</protein>
<dbReference type="PANTHER" id="PTHR31791:SF41">
    <property type="entry name" value="FRIGIDA-LIKE PROTEIN"/>
    <property type="match status" value="1"/>
</dbReference>
<dbReference type="PANTHER" id="PTHR31791">
    <property type="entry name" value="FRIGIDA-LIKE PROTEIN 3-RELATED"/>
    <property type="match status" value="1"/>
</dbReference>
<comment type="caution">
    <text evidence="7">The sequence shown here is derived from an EMBL/GenBank/DDBJ whole genome shotgun (WGS) entry which is preliminary data.</text>
</comment>
<dbReference type="InterPro" id="IPR012474">
    <property type="entry name" value="Frigida"/>
</dbReference>
<name>A0A9Q1K533_9CARY</name>
<feature type="region of interest" description="Disordered" evidence="6">
    <location>
        <begin position="517"/>
        <end position="564"/>
    </location>
</feature>
<feature type="compositionally biased region" description="Polar residues" evidence="6">
    <location>
        <begin position="201"/>
        <end position="210"/>
    </location>
</feature>
<organism evidence="7 8">
    <name type="scientific">Carnegiea gigantea</name>
    <dbReference type="NCBI Taxonomy" id="171969"/>
    <lineage>
        <taxon>Eukaryota</taxon>
        <taxon>Viridiplantae</taxon>
        <taxon>Streptophyta</taxon>
        <taxon>Embryophyta</taxon>
        <taxon>Tracheophyta</taxon>
        <taxon>Spermatophyta</taxon>
        <taxon>Magnoliopsida</taxon>
        <taxon>eudicotyledons</taxon>
        <taxon>Gunneridae</taxon>
        <taxon>Pentapetalae</taxon>
        <taxon>Caryophyllales</taxon>
        <taxon>Cactineae</taxon>
        <taxon>Cactaceae</taxon>
        <taxon>Cactoideae</taxon>
        <taxon>Echinocereeae</taxon>
        <taxon>Carnegiea</taxon>
    </lineage>
</organism>
<keyword evidence="4 5" id="KW-0287">Flowering</keyword>
<dbReference type="EMBL" id="JAKOGI010000320">
    <property type="protein sequence ID" value="KAJ8436999.1"/>
    <property type="molecule type" value="Genomic_DNA"/>
</dbReference>
<feature type="compositionally biased region" description="Basic and acidic residues" evidence="6">
    <location>
        <begin position="215"/>
        <end position="224"/>
    </location>
</feature>
<evidence type="ECO:0000313" key="7">
    <source>
        <dbReference type="EMBL" id="KAJ8436999.1"/>
    </source>
</evidence>
<gene>
    <name evidence="7" type="ORF">Cgig2_010344</name>
</gene>
<keyword evidence="2 5" id="KW-0217">Developmental protein</keyword>
<accession>A0A9Q1K533</accession>
<evidence type="ECO:0000256" key="2">
    <source>
        <dbReference type="ARBA" id="ARBA00022473"/>
    </source>
</evidence>
<feature type="compositionally biased region" description="Basic and acidic residues" evidence="6">
    <location>
        <begin position="517"/>
        <end position="535"/>
    </location>
</feature>
<evidence type="ECO:0000256" key="5">
    <source>
        <dbReference type="RuleBase" id="RU364012"/>
    </source>
</evidence>
<dbReference type="GO" id="GO:0030154">
    <property type="term" value="P:cell differentiation"/>
    <property type="evidence" value="ECO:0007669"/>
    <property type="project" value="UniProtKB-KW"/>
</dbReference>
<dbReference type="OrthoDB" id="1930990at2759"/>
<evidence type="ECO:0000256" key="1">
    <source>
        <dbReference type="ARBA" id="ARBA00008956"/>
    </source>
</evidence>
<evidence type="ECO:0000256" key="6">
    <source>
        <dbReference type="SAM" id="MobiDB-lite"/>
    </source>
</evidence>
<dbReference type="AlphaFoldDB" id="A0A9Q1K533"/>
<dbReference type="Proteomes" id="UP001153076">
    <property type="component" value="Unassembled WGS sequence"/>
</dbReference>
<sequence length="649" mass="71579">MACRIWKGLNLQVSDNTSFISSTGLRSEGQEQEPEEVFSNLRLKSKFKVAAVSVTKFDDVTISLSSGSVEMVDTEKFTDISLTSSTELTSSLMEQLGKAFVELEAHKVASTDKVHWNDVEQHFCHLESTVKKKLEELEAKEKVFTERESHNRMLLAEREAAVMAKEQDMLDRVQELKDDAVAAIEEARANYKPESLEPAKVSSSIDNANASVDAPEGKSPRKIGESAEGKFVEVNPLAELTQFCEHMDSKGLLKFLTENLQNLSDVCKEQLSVVLGSATDPARLVLNALEGFFPPHEQGDNGDAAIYGMRRSCLLLMEALSAFLAKADSSADDFLNPENMHIAMSIAHEWKPTLAGENSQSTDAANGYSLEAEGFLRLLATFRIASEFDGEELCKHVLAVAHHRQAIELCQSFELTQKIPGLVETLISSGRQIDAVHFIHAFQLSEIYPTVPLLKAYLKELRRNSQGTGNAAQQNDYNARELAALRAVIECVEEYKLEVAYPLDPLHRRVAQLDKSTKFDKKRSNETLKQSEPKKPRPSVGFSGPRPRGYGGGRQGPSTFSERIPYTRLVDRYSTAVPNPSAYTSYAVSSQSPYASSLASTEGPYYYARSGMPGDPYAAAAPAPALPPTPTTPALSYGSYMQSSRYPYL</sequence>
<evidence type="ECO:0000256" key="3">
    <source>
        <dbReference type="ARBA" id="ARBA00022782"/>
    </source>
</evidence>
<reference evidence="7" key="1">
    <citation type="submission" date="2022-04" db="EMBL/GenBank/DDBJ databases">
        <title>Carnegiea gigantea Genome sequencing and assembly v2.</title>
        <authorList>
            <person name="Copetti D."/>
            <person name="Sanderson M.J."/>
            <person name="Burquez A."/>
            <person name="Wojciechowski M.F."/>
        </authorList>
    </citation>
    <scope>NUCLEOTIDE SEQUENCE</scope>
    <source>
        <strain evidence="7">SGP5-SGP5p</strain>
        <tissue evidence="7">Aerial part</tissue>
    </source>
</reference>
<dbReference type="Pfam" id="PF07899">
    <property type="entry name" value="Frigida"/>
    <property type="match status" value="1"/>
</dbReference>
<comment type="similarity">
    <text evidence="1 5">Belongs to the Frigida family.</text>
</comment>
<evidence type="ECO:0000313" key="8">
    <source>
        <dbReference type="Proteomes" id="UP001153076"/>
    </source>
</evidence>
<proteinExistence type="inferred from homology"/>
<feature type="region of interest" description="Disordered" evidence="6">
    <location>
        <begin position="193"/>
        <end position="224"/>
    </location>
</feature>
<dbReference type="GO" id="GO:0009908">
    <property type="term" value="P:flower development"/>
    <property type="evidence" value="ECO:0007669"/>
    <property type="project" value="UniProtKB-KW"/>
</dbReference>
<keyword evidence="8" id="KW-1185">Reference proteome</keyword>
<evidence type="ECO:0000256" key="4">
    <source>
        <dbReference type="ARBA" id="ARBA00023089"/>
    </source>
</evidence>